<evidence type="ECO:0000259" key="3">
    <source>
        <dbReference type="Pfam" id="PF10645"/>
    </source>
</evidence>
<keyword evidence="2" id="KW-0732">Signal</keyword>
<comment type="caution">
    <text evidence="4">The sequence shown here is derived from an EMBL/GenBank/DDBJ whole genome shotgun (WGS) entry which is preliminary data.</text>
</comment>
<evidence type="ECO:0000313" key="4">
    <source>
        <dbReference type="EMBL" id="KEZ46582.1"/>
    </source>
</evidence>
<feature type="region of interest" description="Disordered" evidence="1">
    <location>
        <begin position="642"/>
        <end position="686"/>
    </location>
</feature>
<dbReference type="KEGG" id="sapo:SAPIO_CDS0389"/>
<proteinExistence type="predicted"/>
<sequence length="686" mass="75527">MRTSVFASLVAFVGLTAAEDILDCGGAPYYPSQYVCHNGNFLCPIIAGEPLSYCNGACYSTFMYSCNNGALNQLPRHEGAFTLTVSNPKIAAHGWPVTACQQHLWIGGQTCSYCPADTIGQENCPPGDKTALFAPNGLAVSVPGGQLYYLDPSWYVGYTQAHSALIPGGSVVGGFAAFEGGGFVNINEGALGWVACYPTASGGGGGKWTLYSRNTTNPDIREGCFAVNLAIAAADSPAAWQRYALILYFSRNDMPDLSDMVSRATVGLEPEQVERLVVHLRESARVDHQRRTDLSSLEPEHHQAFVHALKNVLSTELALFTFAQIIDGLPTADVGWDRRGHGLWGDHPLESHEELCPGAMKKARELGHSWDPETLRFNQKLVSGFRKAKKGSKAFNLRLIELVAVAVHQLAATVFKMNLRLHKGDVDSVVRWVPHREEEATGHVLVAPPTIFYHPGYLADDIYPEKVADIVGYWAEDRIFGGVVIFDRKAEAEASANGHDADMPNVYLHACRRRVTTRITQLRDDQQDSLLSFFSSRSPSSHSCPLPILLDKQNSVRVEPYYATIHHRIFRDVWERRPLSRREISILVRRPRAEIDYPEGRELLEYINTLPLSSGKLPNSPPDEYSLAFDIIEADIIEAVRRSAPETAPETGETRTGLLPSTSTGPDGAPGDNTSEEPDSKRRRVD</sequence>
<dbReference type="PANTHER" id="PTHR42047">
    <property type="entry name" value="PROTEIN, PUTATIVE (AFU_ORTHOLOGUE AFUA_6G03560)-RELATED"/>
    <property type="match status" value="1"/>
</dbReference>
<dbReference type="GeneID" id="27718541"/>
<feature type="signal peptide" evidence="2">
    <location>
        <begin position="1"/>
        <end position="18"/>
    </location>
</feature>
<dbReference type="VEuPathDB" id="FungiDB:SAPIO_CDS0389"/>
<feature type="chain" id="PRO_5001775733" description="Endo-1,3(4)-beta-glucanase 1 carbohydrate binding domain-containing protein" evidence="2">
    <location>
        <begin position="19"/>
        <end position="686"/>
    </location>
</feature>
<dbReference type="AlphaFoldDB" id="A0A084GGX0"/>
<dbReference type="HOGENOM" id="CLU_401221_0_0_1"/>
<dbReference type="PANTHER" id="PTHR42047:SF1">
    <property type="entry name" value="PROTEIN, PUTATIVE (AFU_ORTHOLOGUE AFUA_6G03560)-RELATED"/>
    <property type="match status" value="1"/>
</dbReference>
<organism evidence="4 5">
    <name type="scientific">Pseudallescheria apiosperma</name>
    <name type="common">Scedosporium apiospermum</name>
    <dbReference type="NCBI Taxonomy" id="563466"/>
    <lineage>
        <taxon>Eukaryota</taxon>
        <taxon>Fungi</taxon>
        <taxon>Dikarya</taxon>
        <taxon>Ascomycota</taxon>
        <taxon>Pezizomycotina</taxon>
        <taxon>Sordariomycetes</taxon>
        <taxon>Hypocreomycetidae</taxon>
        <taxon>Microascales</taxon>
        <taxon>Microascaceae</taxon>
        <taxon>Scedosporium</taxon>
    </lineage>
</organism>
<dbReference type="RefSeq" id="XP_016646381.1">
    <property type="nucleotide sequence ID" value="XM_016783181.1"/>
</dbReference>
<name>A0A084GGX0_PSEDA</name>
<evidence type="ECO:0000256" key="2">
    <source>
        <dbReference type="SAM" id="SignalP"/>
    </source>
</evidence>
<dbReference type="GO" id="GO:0030246">
    <property type="term" value="F:carbohydrate binding"/>
    <property type="evidence" value="ECO:0007669"/>
    <property type="project" value="InterPro"/>
</dbReference>
<gene>
    <name evidence="4" type="ORF">SAPIO_CDS0389</name>
</gene>
<dbReference type="EMBL" id="JOWA01000022">
    <property type="protein sequence ID" value="KEZ46582.1"/>
    <property type="molecule type" value="Genomic_DNA"/>
</dbReference>
<accession>A0A084GGX0</accession>
<dbReference type="Pfam" id="PF10645">
    <property type="entry name" value="Carb_bind"/>
    <property type="match status" value="1"/>
</dbReference>
<reference evidence="4 5" key="1">
    <citation type="journal article" date="2014" name="Genome Announc.">
        <title>Draft genome sequence of the pathogenic fungus Scedosporium apiospermum.</title>
        <authorList>
            <person name="Vandeputte P."/>
            <person name="Ghamrawi S."/>
            <person name="Rechenmann M."/>
            <person name="Iltis A."/>
            <person name="Giraud S."/>
            <person name="Fleury M."/>
            <person name="Thornton C."/>
            <person name="Delhaes L."/>
            <person name="Meyer W."/>
            <person name="Papon N."/>
            <person name="Bouchara J.P."/>
        </authorList>
    </citation>
    <scope>NUCLEOTIDE SEQUENCE [LARGE SCALE GENOMIC DNA]</scope>
    <source>
        <strain evidence="4 5">IHEM 14462</strain>
    </source>
</reference>
<dbReference type="InterPro" id="IPR052820">
    <property type="entry name" value="PhiA_domain"/>
</dbReference>
<evidence type="ECO:0000313" key="5">
    <source>
        <dbReference type="Proteomes" id="UP000028545"/>
    </source>
</evidence>
<feature type="domain" description="Endo-1,3(4)-beta-glucanase 1 carbohydrate binding" evidence="3">
    <location>
        <begin position="24"/>
        <end position="71"/>
    </location>
</feature>
<dbReference type="InterPro" id="IPR018909">
    <property type="entry name" value="Eng1_septum"/>
</dbReference>
<dbReference type="OrthoDB" id="5430620at2759"/>
<protein>
    <recommendedName>
        <fullName evidence="3">Endo-1,3(4)-beta-glucanase 1 carbohydrate binding domain-containing protein</fullName>
    </recommendedName>
</protein>
<keyword evidence="5" id="KW-1185">Reference proteome</keyword>
<evidence type="ECO:0000256" key="1">
    <source>
        <dbReference type="SAM" id="MobiDB-lite"/>
    </source>
</evidence>
<dbReference type="Proteomes" id="UP000028545">
    <property type="component" value="Unassembled WGS sequence"/>
</dbReference>